<dbReference type="Gene3D" id="1.10.510.10">
    <property type="entry name" value="Transferase(Phosphotransferase) domain 1"/>
    <property type="match status" value="1"/>
</dbReference>
<feature type="transmembrane region" description="Helical" evidence="3">
    <location>
        <begin position="16"/>
        <end position="36"/>
    </location>
</feature>
<dbReference type="AlphaFoldDB" id="A0A8T2U7K8"/>
<feature type="transmembrane region" description="Helical" evidence="3">
    <location>
        <begin position="57"/>
        <end position="85"/>
    </location>
</feature>
<evidence type="ECO:0000256" key="1">
    <source>
        <dbReference type="ARBA" id="ARBA00022741"/>
    </source>
</evidence>
<evidence type="ECO:0000256" key="2">
    <source>
        <dbReference type="ARBA" id="ARBA00022840"/>
    </source>
</evidence>
<keyword evidence="6" id="KW-1185">Reference proteome</keyword>
<keyword evidence="3" id="KW-0472">Membrane</keyword>
<keyword evidence="2" id="KW-0067">ATP-binding</keyword>
<dbReference type="SUPFAM" id="SSF56112">
    <property type="entry name" value="Protein kinase-like (PK-like)"/>
    <property type="match status" value="1"/>
</dbReference>
<evidence type="ECO:0000313" key="6">
    <source>
        <dbReference type="Proteomes" id="UP000825935"/>
    </source>
</evidence>
<evidence type="ECO:0000313" key="5">
    <source>
        <dbReference type="EMBL" id="KAH7432211.1"/>
    </source>
</evidence>
<dbReference type="PROSITE" id="PS00108">
    <property type="entry name" value="PROTEIN_KINASE_ST"/>
    <property type="match status" value="1"/>
</dbReference>
<dbReference type="InterPro" id="IPR011009">
    <property type="entry name" value="Kinase-like_dom_sf"/>
</dbReference>
<dbReference type="Gene3D" id="3.30.200.20">
    <property type="entry name" value="Phosphorylase Kinase, domain 1"/>
    <property type="match status" value="1"/>
</dbReference>
<feature type="domain" description="Protein kinase" evidence="4">
    <location>
        <begin position="146"/>
        <end position="424"/>
    </location>
</feature>
<protein>
    <recommendedName>
        <fullName evidence="4">Protein kinase domain-containing protein</fullName>
    </recommendedName>
</protein>
<proteinExistence type="predicted"/>
<dbReference type="FunFam" id="1.10.510.10:FF:000095">
    <property type="entry name" value="protein STRUBBELIG-RECEPTOR FAMILY 8"/>
    <property type="match status" value="1"/>
</dbReference>
<dbReference type="GO" id="GO:0005524">
    <property type="term" value="F:ATP binding"/>
    <property type="evidence" value="ECO:0007669"/>
    <property type="project" value="UniProtKB-KW"/>
</dbReference>
<dbReference type="OMA" id="INEFAWV"/>
<dbReference type="InterPro" id="IPR008271">
    <property type="entry name" value="Ser/Thr_kinase_AS"/>
</dbReference>
<dbReference type="PROSITE" id="PS50011">
    <property type="entry name" value="PROTEIN_KINASE_DOM"/>
    <property type="match status" value="1"/>
</dbReference>
<keyword evidence="3" id="KW-1133">Transmembrane helix</keyword>
<organism evidence="5 6">
    <name type="scientific">Ceratopteris richardii</name>
    <name type="common">Triangle waterfern</name>
    <dbReference type="NCBI Taxonomy" id="49495"/>
    <lineage>
        <taxon>Eukaryota</taxon>
        <taxon>Viridiplantae</taxon>
        <taxon>Streptophyta</taxon>
        <taxon>Embryophyta</taxon>
        <taxon>Tracheophyta</taxon>
        <taxon>Polypodiopsida</taxon>
        <taxon>Polypodiidae</taxon>
        <taxon>Polypodiales</taxon>
        <taxon>Pteridineae</taxon>
        <taxon>Pteridaceae</taxon>
        <taxon>Parkerioideae</taxon>
        <taxon>Ceratopteris</taxon>
    </lineage>
</organism>
<evidence type="ECO:0000259" key="4">
    <source>
        <dbReference type="PROSITE" id="PS50011"/>
    </source>
</evidence>
<keyword evidence="3" id="KW-0812">Transmembrane</keyword>
<reference evidence="5" key="1">
    <citation type="submission" date="2021-08" db="EMBL/GenBank/DDBJ databases">
        <title>WGS assembly of Ceratopteris richardii.</title>
        <authorList>
            <person name="Marchant D.B."/>
            <person name="Chen G."/>
            <person name="Jenkins J."/>
            <person name="Shu S."/>
            <person name="Leebens-Mack J."/>
            <person name="Grimwood J."/>
            <person name="Schmutz J."/>
            <person name="Soltis P."/>
            <person name="Soltis D."/>
            <person name="Chen Z.-H."/>
        </authorList>
    </citation>
    <scope>NUCLEOTIDE SEQUENCE</scope>
    <source>
        <strain evidence="5">Whitten #5841</strain>
        <tissue evidence="5">Leaf</tissue>
    </source>
</reference>
<dbReference type="PANTHER" id="PTHR47989:SF47">
    <property type="entry name" value="SERINE_THREONINE-PROTEIN KINASE PBL28-RELATED"/>
    <property type="match status" value="1"/>
</dbReference>
<dbReference type="SMART" id="SM00220">
    <property type="entry name" value="S_TKc"/>
    <property type="match status" value="1"/>
</dbReference>
<evidence type="ECO:0000256" key="3">
    <source>
        <dbReference type="SAM" id="Phobius"/>
    </source>
</evidence>
<dbReference type="InterPro" id="IPR000719">
    <property type="entry name" value="Prot_kinase_dom"/>
</dbReference>
<name>A0A8T2U7K8_CERRI</name>
<dbReference type="PANTHER" id="PTHR47989">
    <property type="entry name" value="OS01G0750732 PROTEIN"/>
    <property type="match status" value="1"/>
</dbReference>
<dbReference type="Pfam" id="PF07714">
    <property type="entry name" value="PK_Tyr_Ser-Thr"/>
    <property type="match status" value="1"/>
</dbReference>
<dbReference type="InterPro" id="IPR001245">
    <property type="entry name" value="Ser-Thr/Tyr_kinase_cat_dom"/>
</dbReference>
<dbReference type="GO" id="GO:0004672">
    <property type="term" value="F:protein kinase activity"/>
    <property type="evidence" value="ECO:0007669"/>
    <property type="project" value="InterPro"/>
</dbReference>
<dbReference type="OrthoDB" id="2020077at2759"/>
<sequence length="439" mass="49111">MSQQGCLQSLSSRQHVIVFFFFVFSTPIKSFVCPYEKFNAPPHRYKESSPRKSTHKLGKIVITLSTIIGGVGIMSALAIFAITYWKLYSKSKEVHCVLRSHNLEYIHDIGPDQIFLSNTSTAFTEKQEPPAKSFTLEELKLSSKNFCSENLIKAGGSGVVYRGVLPDGMPVAIKRFSGITDQGHEEFQNEIRLLQNGHSSAHVMQLLGYCSEQNERLLVYELMSHGSLLDYLKGGRQRLPAVILDWKTRISIALDSARGLRYLHDLNPPIVHRDVKPSNILLDGNFRAKVADFRLSKLIPLCEDSHVVTRVIGTFGYLAPDYSITGKLTAKVDVYSFGVVLLELLSGQNILFLSEGGTTEFLVHWAKPLLKDKKMRRLVIDPGLREDCPPKATELMAGLILSCLELDPDRRPLMVTVESILTIIADIPTVKAKVINKNQ</sequence>
<gene>
    <name evidence="5" type="ORF">KP509_07G013500</name>
</gene>
<dbReference type="EMBL" id="CM035412">
    <property type="protein sequence ID" value="KAH7432211.1"/>
    <property type="molecule type" value="Genomic_DNA"/>
</dbReference>
<keyword evidence="1" id="KW-0547">Nucleotide-binding</keyword>
<comment type="caution">
    <text evidence="5">The sequence shown here is derived from an EMBL/GenBank/DDBJ whole genome shotgun (WGS) entry which is preliminary data.</text>
</comment>
<dbReference type="Proteomes" id="UP000825935">
    <property type="component" value="Chromosome 7"/>
</dbReference>
<accession>A0A8T2U7K8</accession>